<accession>E1ZL89</accession>
<evidence type="ECO:0000313" key="4">
    <source>
        <dbReference type="EMBL" id="EFN53360.1"/>
    </source>
</evidence>
<dbReference type="InParanoid" id="E1ZL89"/>
<evidence type="ECO:0000256" key="2">
    <source>
        <dbReference type="SAM" id="MobiDB-lite"/>
    </source>
</evidence>
<feature type="compositionally biased region" description="Low complexity" evidence="2">
    <location>
        <begin position="299"/>
        <end position="326"/>
    </location>
</feature>
<reference evidence="4 5" key="1">
    <citation type="journal article" date="2010" name="Plant Cell">
        <title>The Chlorella variabilis NC64A genome reveals adaptation to photosymbiosis, coevolution with viruses, and cryptic sex.</title>
        <authorList>
            <person name="Blanc G."/>
            <person name="Duncan G."/>
            <person name="Agarkova I."/>
            <person name="Borodovsky M."/>
            <person name="Gurnon J."/>
            <person name="Kuo A."/>
            <person name="Lindquist E."/>
            <person name="Lucas S."/>
            <person name="Pangilinan J."/>
            <person name="Polle J."/>
            <person name="Salamov A."/>
            <person name="Terry A."/>
            <person name="Yamada T."/>
            <person name="Dunigan D.D."/>
            <person name="Grigoriev I.V."/>
            <person name="Claverie J.M."/>
            <person name="Van Etten J.L."/>
        </authorList>
    </citation>
    <scope>NUCLEOTIDE SEQUENCE [LARGE SCALE GENOMIC DNA]</scope>
    <source>
        <strain evidence="4 5">NC64A</strain>
    </source>
</reference>
<dbReference type="AlphaFoldDB" id="E1ZL89"/>
<dbReference type="RefSeq" id="XP_005845462.1">
    <property type="nucleotide sequence ID" value="XM_005845400.1"/>
</dbReference>
<dbReference type="Pfam" id="PF00686">
    <property type="entry name" value="CBM_20"/>
    <property type="match status" value="1"/>
</dbReference>
<sequence>MPLQLHHQCGARASKKNTCPVSSGDRQCCKMQTQNSWRGGSQHHPKHSTLAKGLKARRDGWQGTAHARVQRGTRAVGAAATRSRDATQQQTGFDWLVKLFVPQQPDKPAPEQQNAAQEQQPAQAVADAAPRPQAAQQEQHAPMHQQPPLAQHQQPPVAQHQAPPMQHQPPPEQHQASPVQHQPPMRQHQPPMAQHLPPPEQHLQPPVQQGHHASASGLASGSTGPMKANASDLLAGVPLEQMVQRNKAQQQLKRQLGQLNGSASGDSWGDMDAATQPPAASSSISATAAAPAAVPPPASAAAPAAAAPSSTSSSSSSSSTSTSASSPDEEDDGRQQAGLSAVTSPEAAMALAAYHGAIAHRRKVGVAFRLKHAAEPGQRVKLVGGHKSLGMWSLHDAPELQLCKGNIWQATIKLPAGSITEYKYALLDSSGNVLALQAGNNGVLAIRMNDQRLEVQDTWAGDSSGGQVVSEGEVGLAWPVNRETRLQAWAADMFQQLAMMRQDLRLARMEVVGAQEETREARMEALRYQSQLLAKQVKLAEVETEHALDKARLVEAETINSMLKEQLAETTASLQEAIELLASEEEEQD</sequence>
<gene>
    <name evidence="4" type="ORF">CHLNCDRAFT_53918</name>
</gene>
<dbReference type="PANTHER" id="PTHR15048:SF0">
    <property type="entry name" value="STARCH-BINDING DOMAIN-CONTAINING PROTEIN 1"/>
    <property type="match status" value="1"/>
</dbReference>
<dbReference type="eggNOG" id="ENOG502QU99">
    <property type="taxonomic scope" value="Eukaryota"/>
</dbReference>
<evidence type="ECO:0000256" key="1">
    <source>
        <dbReference type="SAM" id="Coils"/>
    </source>
</evidence>
<dbReference type="STRING" id="554065.E1ZL89"/>
<feature type="region of interest" description="Disordered" evidence="2">
    <location>
        <begin position="1"/>
        <end position="23"/>
    </location>
</feature>
<dbReference type="CDD" id="cd05467">
    <property type="entry name" value="CBM20"/>
    <property type="match status" value="1"/>
</dbReference>
<dbReference type="OrthoDB" id="550577at2759"/>
<evidence type="ECO:0000313" key="5">
    <source>
        <dbReference type="Proteomes" id="UP000008141"/>
    </source>
</evidence>
<feature type="compositionally biased region" description="Low complexity" evidence="2">
    <location>
        <begin position="110"/>
        <end position="165"/>
    </location>
</feature>
<dbReference type="InterPro" id="IPR013784">
    <property type="entry name" value="Carb-bd-like_fold"/>
</dbReference>
<proteinExistence type="predicted"/>
<dbReference type="EMBL" id="GL433852">
    <property type="protein sequence ID" value="EFN53360.1"/>
    <property type="molecule type" value="Genomic_DNA"/>
</dbReference>
<dbReference type="InterPro" id="IPR002044">
    <property type="entry name" value="CBM20"/>
</dbReference>
<dbReference type="KEGG" id="cvr:CHLNCDRAFT_53918"/>
<dbReference type="PROSITE" id="PS51166">
    <property type="entry name" value="CBM20"/>
    <property type="match status" value="1"/>
</dbReference>
<dbReference type="InterPro" id="IPR013783">
    <property type="entry name" value="Ig-like_fold"/>
</dbReference>
<evidence type="ECO:0000259" key="3">
    <source>
        <dbReference type="PROSITE" id="PS51166"/>
    </source>
</evidence>
<feature type="compositionally biased region" description="Polar residues" evidence="2">
    <location>
        <begin position="245"/>
        <end position="265"/>
    </location>
</feature>
<feature type="compositionally biased region" description="Low complexity" evidence="2">
    <location>
        <begin position="70"/>
        <end position="81"/>
    </location>
</feature>
<dbReference type="GO" id="GO:2001070">
    <property type="term" value="F:starch binding"/>
    <property type="evidence" value="ECO:0007669"/>
    <property type="project" value="InterPro"/>
</dbReference>
<dbReference type="GeneID" id="17352661"/>
<feature type="region of interest" description="Disordered" evidence="2">
    <location>
        <begin position="245"/>
        <end position="339"/>
    </location>
</feature>
<dbReference type="Gene3D" id="2.60.40.10">
    <property type="entry name" value="Immunoglobulins"/>
    <property type="match status" value="1"/>
</dbReference>
<feature type="domain" description="CBM20" evidence="3">
    <location>
        <begin position="358"/>
        <end position="461"/>
    </location>
</feature>
<feature type="compositionally biased region" description="Low complexity" evidence="2">
    <location>
        <begin position="173"/>
        <end position="224"/>
    </location>
</feature>
<keyword evidence="1" id="KW-0175">Coiled coil</keyword>
<dbReference type="PANTHER" id="PTHR15048">
    <property type="entry name" value="STARCH-BINDING DOMAIN-CONTAINING PROTEIN 1"/>
    <property type="match status" value="1"/>
</dbReference>
<keyword evidence="5" id="KW-1185">Reference proteome</keyword>
<dbReference type="SMART" id="SM01065">
    <property type="entry name" value="CBM_2"/>
    <property type="match status" value="1"/>
</dbReference>
<feature type="region of interest" description="Disordered" evidence="2">
    <location>
        <begin position="64"/>
        <end position="89"/>
    </location>
</feature>
<feature type="coiled-coil region" evidence="1">
    <location>
        <begin position="560"/>
        <end position="587"/>
    </location>
</feature>
<protein>
    <recommendedName>
        <fullName evidence="3">CBM20 domain-containing protein</fullName>
    </recommendedName>
</protein>
<dbReference type="SUPFAM" id="SSF49452">
    <property type="entry name" value="Starch-binding domain-like"/>
    <property type="match status" value="1"/>
</dbReference>
<feature type="region of interest" description="Disordered" evidence="2">
    <location>
        <begin position="104"/>
        <end position="229"/>
    </location>
</feature>
<feature type="compositionally biased region" description="Low complexity" evidence="2">
    <location>
        <begin position="273"/>
        <end position="292"/>
    </location>
</feature>
<name>E1ZL89_CHLVA</name>
<dbReference type="Proteomes" id="UP000008141">
    <property type="component" value="Unassembled WGS sequence"/>
</dbReference>
<organism evidence="5">
    <name type="scientific">Chlorella variabilis</name>
    <name type="common">Green alga</name>
    <dbReference type="NCBI Taxonomy" id="554065"/>
    <lineage>
        <taxon>Eukaryota</taxon>
        <taxon>Viridiplantae</taxon>
        <taxon>Chlorophyta</taxon>
        <taxon>core chlorophytes</taxon>
        <taxon>Trebouxiophyceae</taxon>
        <taxon>Chlorellales</taxon>
        <taxon>Chlorellaceae</taxon>
        <taxon>Chlorella clade</taxon>
        <taxon>Chlorella</taxon>
    </lineage>
</organism>
<dbReference type="GO" id="GO:0016020">
    <property type="term" value="C:membrane"/>
    <property type="evidence" value="ECO:0007669"/>
    <property type="project" value="TreeGrafter"/>
</dbReference>